<dbReference type="Gene3D" id="3.30.565.10">
    <property type="entry name" value="Histidine kinase-like ATPase, C-terminal domain"/>
    <property type="match status" value="1"/>
</dbReference>
<dbReference type="SUPFAM" id="SSF55874">
    <property type="entry name" value="ATPase domain of HSP90 chaperone/DNA topoisomerase II/histidine kinase"/>
    <property type="match status" value="1"/>
</dbReference>
<keyword evidence="4" id="KW-0597">Phosphoprotein</keyword>
<keyword evidence="9" id="KW-0902">Two-component regulatory system</keyword>
<evidence type="ECO:0000256" key="2">
    <source>
        <dbReference type="ARBA" id="ARBA00004236"/>
    </source>
</evidence>
<protein>
    <recommendedName>
        <fullName evidence="3">histidine kinase</fullName>
        <ecNumber evidence="3">2.7.13.3</ecNumber>
    </recommendedName>
</protein>
<dbReference type="Pfam" id="PF00672">
    <property type="entry name" value="HAMP"/>
    <property type="match status" value="1"/>
</dbReference>
<dbReference type="InterPro" id="IPR050428">
    <property type="entry name" value="TCS_sensor_his_kinase"/>
</dbReference>
<comment type="subcellular location">
    <subcellularLocation>
        <location evidence="2">Cell membrane</location>
    </subcellularLocation>
</comment>
<evidence type="ECO:0000256" key="6">
    <source>
        <dbReference type="ARBA" id="ARBA00022692"/>
    </source>
</evidence>
<evidence type="ECO:0000259" key="11">
    <source>
        <dbReference type="PROSITE" id="PS50109"/>
    </source>
</evidence>
<dbReference type="Pfam" id="PF00512">
    <property type="entry name" value="HisKA"/>
    <property type="match status" value="1"/>
</dbReference>
<dbReference type="InterPro" id="IPR003660">
    <property type="entry name" value="HAMP_dom"/>
</dbReference>
<dbReference type="SUPFAM" id="SSF158472">
    <property type="entry name" value="HAMP domain-like"/>
    <property type="match status" value="1"/>
</dbReference>
<proteinExistence type="predicted"/>
<keyword evidence="5" id="KW-0808">Transferase</keyword>
<dbReference type="SUPFAM" id="SSF47384">
    <property type="entry name" value="Homodimeric domain of signal transducing histidine kinase"/>
    <property type="match status" value="1"/>
</dbReference>
<dbReference type="SMART" id="SM00388">
    <property type="entry name" value="HisKA"/>
    <property type="match status" value="1"/>
</dbReference>
<dbReference type="PANTHER" id="PTHR45436">
    <property type="entry name" value="SENSOR HISTIDINE KINASE YKOH"/>
    <property type="match status" value="1"/>
</dbReference>
<dbReference type="InterPro" id="IPR003661">
    <property type="entry name" value="HisK_dim/P_dom"/>
</dbReference>
<evidence type="ECO:0000256" key="4">
    <source>
        <dbReference type="ARBA" id="ARBA00022553"/>
    </source>
</evidence>
<keyword evidence="7 13" id="KW-0418">Kinase</keyword>
<evidence type="ECO:0000256" key="8">
    <source>
        <dbReference type="ARBA" id="ARBA00022989"/>
    </source>
</evidence>
<evidence type="ECO:0000256" key="9">
    <source>
        <dbReference type="ARBA" id="ARBA00023012"/>
    </source>
</evidence>
<dbReference type="SMART" id="SM00304">
    <property type="entry name" value="HAMP"/>
    <property type="match status" value="1"/>
</dbReference>
<dbReference type="PROSITE" id="PS50109">
    <property type="entry name" value="HIS_KIN"/>
    <property type="match status" value="1"/>
</dbReference>
<dbReference type="CDD" id="cd00075">
    <property type="entry name" value="HATPase"/>
    <property type="match status" value="1"/>
</dbReference>
<evidence type="ECO:0000256" key="1">
    <source>
        <dbReference type="ARBA" id="ARBA00000085"/>
    </source>
</evidence>
<dbReference type="InterPro" id="IPR005467">
    <property type="entry name" value="His_kinase_dom"/>
</dbReference>
<dbReference type="Gene3D" id="1.10.287.130">
    <property type="match status" value="1"/>
</dbReference>
<feature type="domain" description="HAMP" evidence="12">
    <location>
        <begin position="181"/>
        <end position="233"/>
    </location>
</feature>
<dbReference type="SMART" id="SM00387">
    <property type="entry name" value="HATPase_c"/>
    <property type="match status" value="1"/>
</dbReference>
<dbReference type="PROSITE" id="PS50885">
    <property type="entry name" value="HAMP"/>
    <property type="match status" value="1"/>
</dbReference>
<dbReference type="Pfam" id="PF02518">
    <property type="entry name" value="HATPase_c"/>
    <property type="match status" value="1"/>
</dbReference>
<dbReference type="InterPro" id="IPR003594">
    <property type="entry name" value="HATPase_dom"/>
</dbReference>
<accession>A0A7Y9S698</accession>
<dbReference type="Gene3D" id="6.10.340.10">
    <property type="match status" value="1"/>
</dbReference>
<evidence type="ECO:0000256" key="10">
    <source>
        <dbReference type="ARBA" id="ARBA00023136"/>
    </source>
</evidence>
<keyword evidence="8" id="KW-1133">Transmembrane helix</keyword>
<dbReference type="InterPro" id="IPR004358">
    <property type="entry name" value="Sig_transdc_His_kin-like_C"/>
</dbReference>
<dbReference type="CDD" id="cd00082">
    <property type="entry name" value="HisKA"/>
    <property type="match status" value="1"/>
</dbReference>
<keyword evidence="10" id="KW-0472">Membrane</keyword>
<evidence type="ECO:0000256" key="5">
    <source>
        <dbReference type="ARBA" id="ARBA00022679"/>
    </source>
</evidence>
<name>A0A7Y9S698_9ACTN</name>
<organism evidence="13 14">
    <name type="scientific">Nocardioides daedukensis</name>
    <dbReference type="NCBI Taxonomy" id="634462"/>
    <lineage>
        <taxon>Bacteria</taxon>
        <taxon>Bacillati</taxon>
        <taxon>Actinomycetota</taxon>
        <taxon>Actinomycetes</taxon>
        <taxon>Propionibacteriales</taxon>
        <taxon>Nocardioidaceae</taxon>
        <taxon>Nocardioides</taxon>
    </lineage>
</organism>
<dbReference type="PANTHER" id="PTHR45436:SF5">
    <property type="entry name" value="SENSOR HISTIDINE KINASE TRCS"/>
    <property type="match status" value="1"/>
</dbReference>
<gene>
    <name evidence="13" type="ORF">BJ980_003661</name>
</gene>
<feature type="domain" description="Histidine kinase" evidence="11">
    <location>
        <begin position="241"/>
        <end position="456"/>
    </location>
</feature>
<keyword evidence="14" id="KW-1185">Reference proteome</keyword>
<dbReference type="CDD" id="cd06225">
    <property type="entry name" value="HAMP"/>
    <property type="match status" value="1"/>
</dbReference>
<dbReference type="GO" id="GO:0000155">
    <property type="term" value="F:phosphorelay sensor kinase activity"/>
    <property type="evidence" value="ECO:0007669"/>
    <property type="project" value="InterPro"/>
</dbReference>
<evidence type="ECO:0000256" key="3">
    <source>
        <dbReference type="ARBA" id="ARBA00012438"/>
    </source>
</evidence>
<evidence type="ECO:0000313" key="14">
    <source>
        <dbReference type="Proteomes" id="UP000540656"/>
    </source>
</evidence>
<dbReference type="EC" id="2.7.13.3" evidence="3"/>
<sequence length="469" mass="50904">MAVLVALALSSAGAIMYGIESARLDRAATAQAEQEIAEFRTLQEQGKDPNTARDFASIRDLMRVFLERNVPSDNELFVAWVDDKAAFVSASDHRGFGGSDELAALVARHVEDGAEFRADSSVGELLITVQPVHGQSSRGALVVVTFLDDMHADLTNLMRTYAIFSLLSLGVITMLAGWQAGRLLAPLRQMSETAREISVTDLSRRLPETGNDDISALTRTVNEMLARLEESFTTQRQFLDSAGHELRTPLTILRGHLEVLDEDNPAEVAETRDMLLDEIDRMARLVNDLILLTKSNRPDFITPGPVDLDALVSSVVTKARGLGVREWQVDATTDGVLLHLDEQRITQALLQLADNAVKHTHPGDVIAVGASVDHSDGTSSSTVRLWVRDAGHGVEPGDRERIFERFSRSAVLPGDEGFGLGLSIVRAIASAHGGTVHVEDAEPTGATFVLTLPFAADTVTEEEESWPAS</sequence>
<dbReference type="InterPro" id="IPR036097">
    <property type="entry name" value="HisK_dim/P_sf"/>
</dbReference>
<dbReference type="Proteomes" id="UP000540656">
    <property type="component" value="Unassembled WGS sequence"/>
</dbReference>
<reference evidence="13 14" key="1">
    <citation type="submission" date="2020-07" db="EMBL/GenBank/DDBJ databases">
        <title>Sequencing the genomes of 1000 actinobacteria strains.</title>
        <authorList>
            <person name="Klenk H.-P."/>
        </authorList>
    </citation>
    <scope>NUCLEOTIDE SEQUENCE [LARGE SCALE GENOMIC DNA]</scope>
    <source>
        <strain evidence="13 14">DSM 23819</strain>
    </source>
</reference>
<comment type="caution">
    <text evidence="13">The sequence shown here is derived from an EMBL/GenBank/DDBJ whole genome shotgun (WGS) entry which is preliminary data.</text>
</comment>
<evidence type="ECO:0000256" key="7">
    <source>
        <dbReference type="ARBA" id="ARBA00022777"/>
    </source>
</evidence>
<dbReference type="InterPro" id="IPR036890">
    <property type="entry name" value="HATPase_C_sf"/>
</dbReference>
<dbReference type="RefSeq" id="WP_343047886.1">
    <property type="nucleotide sequence ID" value="NZ_JACCAA010000001.1"/>
</dbReference>
<dbReference type="PRINTS" id="PR00344">
    <property type="entry name" value="BCTRLSENSOR"/>
</dbReference>
<evidence type="ECO:0000259" key="12">
    <source>
        <dbReference type="PROSITE" id="PS50885"/>
    </source>
</evidence>
<dbReference type="GO" id="GO:0005886">
    <property type="term" value="C:plasma membrane"/>
    <property type="evidence" value="ECO:0007669"/>
    <property type="project" value="UniProtKB-SubCell"/>
</dbReference>
<comment type="catalytic activity">
    <reaction evidence="1">
        <text>ATP + protein L-histidine = ADP + protein N-phospho-L-histidine.</text>
        <dbReference type="EC" id="2.7.13.3"/>
    </reaction>
</comment>
<dbReference type="EMBL" id="JACCAA010000001">
    <property type="protein sequence ID" value="NYG60738.1"/>
    <property type="molecule type" value="Genomic_DNA"/>
</dbReference>
<dbReference type="AlphaFoldDB" id="A0A7Y9S698"/>
<dbReference type="FunFam" id="1.10.287.130:FF:000001">
    <property type="entry name" value="Two-component sensor histidine kinase"/>
    <property type="match status" value="1"/>
</dbReference>
<keyword evidence="6" id="KW-0812">Transmembrane</keyword>
<evidence type="ECO:0000313" key="13">
    <source>
        <dbReference type="EMBL" id="NYG60738.1"/>
    </source>
</evidence>